<evidence type="ECO:0000256" key="1">
    <source>
        <dbReference type="SAM" id="Phobius"/>
    </source>
</evidence>
<evidence type="ECO:0000313" key="3">
    <source>
        <dbReference type="Proteomes" id="UP000585050"/>
    </source>
</evidence>
<keyword evidence="1" id="KW-1133">Transmembrane helix</keyword>
<dbReference type="PANTHER" id="PTHR39419">
    <property type="entry name" value="SLL0814 PROTEIN"/>
    <property type="match status" value="1"/>
</dbReference>
<dbReference type="InterPro" id="IPR007354">
    <property type="entry name" value="CruF-like"/>
</dbReference>
<evidence type="ECO:0000313" key="2">
    <source>
        <dbReference type="EMBL" id="NLR90573.1"/>
    </source>
</evidence>
<feature type="transmembrane region" description="Helical" evidence="1">
    <location>
        <begin position="43"/>
        <end position="62"/>
    </location>
</feature>
<organism evidence="2 3">
    <name type="scientific">Flammeovirga agarivorans</name>
    <dbReference type="NCBI Taxonomy" id="2726742"/>
    <lineage>
        <taxon>Bacteria</taxon>
        <taxon>Pseudomonadati</taxon>
        <taxon>Bacteroidota</taxon>
        <taxon>Cytophagia</taxon>
        <taxon>Cytophagales</taxon>
        <taxon>Flammeovirgaceae</taxon>
        <taxon>Flammeovirga</taxon>
    </lineage>
</organism>
<sequence length="224" mass="26189">MNDLTTQINSQFRKLTNLAKSKILLTIFYTVGAVVAFTPLNQLLLPFTPFLLFSSFVILLSFEEKKNLVFAIWLLFTYCSSFFIEWHGVHFGVLFGDYIYLNNLGFKIDGVPFLIPINWIILAIAGVELSKTTLKKLPLFFQVILSSFIVVMLDVLIEIVCEPLGFWQWDNGMPPFKNYFSWWFFMCIFIYLKLKFLDSKNPLSIYLFILFFGYFFFQVIASLL</sequence>
<reference evidence="2 3" key="1">
    <citation type="submission" date="2020-04" db="EMBL/GenBank/DDBJ databases">
        <title>Flammeovirga sp. SR4, a novel species isolated from seawater.</title>
        <authorList>
            <person name="Wang X."/>
        </authorList>
    </citation>
    <scope>NUCLEOTIDE SEQUENCE [LARGE SCALE GENOMIC DNA]</scope>
    <source>
        <strain evidence="2 3">SR4</strain>
    </source>
</reference>
<accession>A0A7X8XUP9</accession>
<dbReference type="RefSeq" id="WP_168881299.1">
    <property type="nucleotide sequence ID" value="NZ_JABAIL010000002.1"/>
</dbReference>
<feature type="transmembrane region" description="Helical" evidence="1">
    <location>
        <begin position="139"/>
        <end position="160"/>
    </location>
</feature>
<feature type="transmembrane region" description="Helical" evidence="1">
    <location>
        <begin position="180"/>
        <end position="196"/>
    </location>
</feature>
<keyword evidence="1" id="KW-0812">Transmembrane</keyword>
<feature type="transmembrane region" description="Helical" evidence="1">
    <location>
        <begin position="21"/>
        <end position="37"/>
    </location>
</feature>
<gene>
    <name evidence="2" type="ORF">HGP29_05115</name>
</gene>
<name>A0A7X8XUP9_9BACT</name>
<dbReference type="PANTHER" id="PTHR39419:SF1">
    <property type="entry name" value="SLL0814 PROTEIN"/>
    <property type="match status" value="1"/>
</dbReference>
<proteinExistence type="predicted"/>
<protein>
    <submittedName>
        <fullName evidence="2">Carotenoid biosynthesis protein</fullName>
    </submittedName>
</protein>
<comment type="caution">
    <text evidence="2">The sequence shown here is derived from an EMBL/GenBank/DDBJ whole genome shotgun (WGS) entry which is preliminary data.</text>
</comment>
<feature type="transmembrane region" description="Helical" evidence="1">
    <location>
        <begin position="69"/>
        <end position="88"/>
    </location>
</feature>
<keyword evidence="3" id="KW-1185">Reference proteome</keyword>
<feature type="transmembrane region" description="Helical" evidence="1">
    <location>
        <begin position="203"/>
        <end position="223"/>
    </location>
</feature>
<dbReference type="EMBL" id="JABAIL010000002">
    <property type="protein sequence ID" value="NLR90573.1"/>
    <property type="molecule type" value="Genomic_DNA"/>
</dbReference>
<dbReference type="AlphaFoldDB" id="A0A7X8XUP9"/>
<dbReference type="Pfam" id="PF04240">
    <property type="entry name" value="Caroten_synth"/>
    <property type="match status" value="1"/>
</dbReference>
<keyword evidence="1" id="KW-0472">Membrane</keyword>
<feature type="transmembrane region" description="Helical" evidence="1">
    <location>
        <begin position="108"/>
        <end position="127"/>
    </location>
</feature>
<dbReference type="Proteomes" id="UP000585050">
    <property type="component" value="Unassembled WGS sequence"/>
</dbReference>